<proteinExistence type="predicted"/>
<evidence type="ECO:0000313" key="3">
    <source>
        <dbReference type="Proteomes" id="UP000001551"/>
    </source>
</evidence>
<keyword evidence="1" id="KW-0812">Transmembrane</keyword>
<reference evidence="2 3" key="1">
    <citation type="submission" date="2010-12" db="EMBL/GenBank/DDBJ databases">
        <title>Complete sequence of Ethanoligenens harbinense YUAN-3.</title>
        <authorList>
            <person name="Lucas S."/>
            <person name="Copeland A."/>
            <person name="Lapidus A."/>
            <person name="Cheng J.-F."/>
            <person name="Bruce D."/>
            <person name="Goodwin L."/>
            <person name="Pitluck S."/>
            <person name="Chertkov O."/>
            <person name="Misra M."/>
            <person name="Detter J.C."/>
            <person name="Han C."/>
            <person name="Tapia R."/>
            <person name="Land M."/>
            <person name="Hauser L."/>
            <person name="Jeffries C."/>
            <person name="Kyrpides N."/>
            <person name="Ivanova N."/>
            <person name="Mikhailova N."/>
            <person name="Wang A."/>
            <person name="Mouttaki H."/>
            <person name="He Z."/>
            <person name="Zhou J."/>
            <person name="Hemme C.L."/>
            <person name="Woyke T."/>
        </authorList>
    </citation>
    <scope>NUCLEOTIDE SEQUENCE [LARGE SCALE GENOMIC DNA]</scope>
    <source>
        <strain evidence="3">DSM 18485 / JCM 12961 / CGMCC 1.5033 / YUAN-3</strain>
    </source>
</reference>
<feature type="transmembrane region" description="Helical" evidence="1">
    <location>
        <begin position="79"/>
        <end position="98"/>
    </location>
</feature>
<feature type="transmembrane region" description="Helical" evidence="1">
    <location>
        <begin position="32"/>
        <end position="58"/>
    </location>
</feature>
<evidence type="ECO:0000256" key="1">
    <source>
        <dbReference type="SAM" id="Phobius"/>
    </source>
</evidence>
<dbReference type="EMBL" id="CP002400">
    <property type="protein sequence ID" value="ADU25935.1"/>
    <property type="molecule type" value="Genomic_DNA"/>
</dbReference>
<sequence>MYSRNELLVIGLFVLSLLIAAGAATMLALHLLFLPFFVPLAVSLAFGVVFAGLIIVLAAAGGRENAEHHRRVLCGCGNAYLRPAIVSAVVALVVALIFSGTPPFIPVLSAALFGLTVLFLLFAIFLLAAFIFCVLDSTCHYCPCGDDARSEDR</sequence>
<dbReference type="Proteomes" id="UP000001551">
    <property type="component" value="Chromosome"/>
</dbReference>
<name>E6U803_ETHHY</name>
<keyword evidence="1" id="KW-0472">Membrane</keyword>
<evidence type="ECO:0000313" key="2">
    <source>
        <dbReference type="EMBL" id="ADU25935.1"/>
    </source>
</evidence>
<keyword evidence="1" id="KW-1133">Transmembrane helix</keyword>
<dbReference type="AlphaFoldDB" id="E6U803"/>
<dbReference type="RefSeq" id="WP_013484316.1">
    <property type="nucleotide sequence ID" value="NC_014828.1"/>
</dbReference>
<dbReference type="KEGG" id="eha:Ethha_0349"/>
<accession>E6U803</accession>
<dbReference type="STRING" id="663278.Ethha_0349"/>
<keyword evidence="3" id="KW-1185">Reference proteome</keyword>
<organism evidence="2 3">
    <name type="scientific">Ethanoligenens harbinense (strain DSM 18485 / JCM 12961 / CGMCC 1.5033 / YUAN-3)</name>
    <dbReference type="NCBI Taxonomy" id="663278"/>
    <lineage>
        <taxon>Bacteria</taxon>
        <taxon>Bacillati</taxon>
        <taxon>Bacillota</taxon>
        <taxon>Clostridia</taxon>
        <taxon>Eubacteriales</taxon>
        <taxon>Oscillospiraceae</taxon>
        <taxon>Ethanoligenens</taxon>
    </lineage>
</organism>
<gene>
    <name evidence="2" type="ordered locus">Ethha_0349</name>
</gene>
<protein>
    <submittedName>
        <fullName evidence="2">Uncharacterized protein</fullName>
    </submittedName>
</protein>
<dbReference type="HOGENOM" id="CLU_1710511_0_0_9"/>
<feature type="transmembrane region" description="Helical" evidence="1">
    <location>
        <begin position="110"/>
        <end position="135"/>
    </location>
</feature>